<sequence length="194" mass="21053">MKKAVLVALPVVAFVLSIFLLRLAHVGHDASLLVTSLSFPIAALVSYAVLGRRDITSVLSGLVLAIQAAAFSASHFHKSPLFYVQAFVAGMFFGWTVLKSRYLWFAIGFHFGWDLMIVFATGYHSMNFGHVRGMVVFEPDYAQVENVIFSLAVGVAALLYSRASRLPHIASSPPPPGHDSTAHNPSARDAIAPR</sequence>
<feature type="transmembrane region" description="Helical" evidence="2">
    <location>
        <begin position="103"/>
        <end position="121"/>
    </location>
</feature>
<evidence type="ECO:0000256" key="1">
    <source>
        <dbReference type="SAM" id="MobiDB-lite"/>
    </source>
</evidence>
<feature type="region of interest" description="Disordered" evidence="1">
    <location>
        <begin position="171"/>
        <end position="194"/>
    </location>
</feature>
<dbReference type="GO" id="GO:0006508">
    <property type="term" value="P:proteolysis"/>
    <property type="evidence" value="ECO:0007669"/>
    <property type="project" value="UniProtKB-KW"/>
</dbReference>
<dbReference type="GO" id="GO:0080120">
    <property type="term" value="P:CAAX-box protein maturation"/>
    <property type="evidence" value="ECO:0007669"/>
    <property type="project" value="UniProtKB-ARBA"/>
</dbReference>
<evidence type="ECO:0000313" key="5">
    <source>
        <dbReference type="Proteomes" id="UP000439986"/>
    </source>
</evidence>
<keyword evidence="4" id="KW-0645">Protease</keyword>
<feature type="transmembrane region" description="Helical" evidence="2">
    <location>
        <begin position="82"/>
        <end position="98"/>
    </location>
</feature>
<dbReference type="InterPro" id="IPR003675">
    <property type="entry name" value="Rce1/LyrA-like_dom"/>
</dbReference>
<evidence type="ECO:0000259" key="3">
    <source>
        <dbReference type="Pfam" id="PF02517"/>
    </source>
</evidence>
<dbReference type="Proteomes" id="UP000439986">
    <property type="component" value="Unassembled WGS sequence"/>
</dbReference>
<dbReference type="EMBL" id="WKJL01000005">
    <property type="protein sequence ID" value="MRW84479.1"/>
    <property type="molecule type" value="Genomic_DNA"/>
</dbReference>
<gene>
    <name evidence="4" type="ORF">GJ698_10320</name>
</gene>
<feature type="transmembrane region" description="Helical" evidence="2">
    <location>
        <begin position="141"/>
        <end position="160"/>
    </location>
</feature>
<dbReference type="GO" id="GO:0008237">
    <property type="term" value="F:metallopeptidase activity"/>
    <property type="evidence" value="ECO:0007669"/>
    <property type="project" value="UniProtKB-KW"/>
</dbReference>
<keyword evidence="2" id="KW-1133">Transmembrane helix</keyword>
<organism evidence="4 5">
    <name type="scientific">Duganella aquatilis</name>
    <dbReference type="NCBI Taxonomy" id="2666082"/>
    <lineage>
        <taxon>Bacteria</taxon>
        <taxon>Pseudomonadati</taxon>
        <taxon>Pseudomonadota</taxon>
        <taxon>Betaproteobacteria</taxon>
        <taxon>Burkholderiales</taxon>
        <taxon>Oxalobacteraceae</taxon>
        <taxon>Telluria group</taxon>
        <taxon>Duganella</taxon>
    </lineage>
</organism>
<feature type="transmembrane region" description="Helical" evidence="2">
    <location>
        <begin position="30"/>
        <end position="50"/>
    </location>
</feature>
<evidence type="ECO:0000313" key="4">
    <source>
        <dbReference type="EMBL" id="MRW84479.1"/>
    </source>
</evidence>
<dbReference type="GO" id="GO:0004175">
    <property type="term" value="F:endopeptidase activity"/>
    <property type="evidence" value="ECO:0007669"/>
    <property type="project" value="UniProtKB-ARBA"/>
</dbReference>
<feature type="domain" description="CAAX prenyl protease 2/Lysostaphin resistance protein A-like" evidence="3">
    <location>
        <begin position="61"/>
        <end position="116"/>
    </location>
</feature>
<name>A0A844DAS0_9BURK</name>
<comment type="caution">
    <text evidence="4">The sequence shown here is derived from an EMBL/GenBank/DDBJ whole genome shotgun (WGS) entry which is preliminary data.</text>
</comment>
<feature type="transmembrane region" description="Helical" evidence="2">
    <location>
        <begin position="57"/>
        <end position="76"/>
    </location>
</feature>
<keyword evidence="4" id="KW-0378">Hydrolase</keyword>
<protein>
    <submittedName>
        <fullName evidence="4">CPBP family intramembrane metalloprotease</fullName>
    </submittedName>
</protein>
<keyword evidence="5" id="KW-1185">Reference proteome</keyword>
<dbReference type="Pfam" id="PF02517">
    <property type="entry name" value="Rce1-like"/>
    <property type="match status" value="1"/>
</dbReference>
<keyword evidence="4" id="KW-0482">Metalloprotease</keyword>
<keyword evidence="2" id="KW-0472">Membrane</keyword>
<keyword evidence="2" id="KW-0812">Transmembrane</keyword>
<evidence type="ECO:0000256" key="2">
    <source>
        <dbReference type="SAM" id="Phobius"/>
    </source>
</evidence>
<reference evidence="4 5" key="1">
    <citation type="submission" date="2019-11" db="EMBL/GenBank/DDBJ databases">
        <title>Novel species isolated from a subtropical stream in China.</title>
        <authorList>
            <person name="Lu H."/>
        </authorList>
    </citation>
    <scope>NUCLEOTIDE SEQUENCE [LARGE SCALE GENOMIC DNA]</scope>
    <source>
        <strain evidence="4 5">FT26W</strain>
    </source>
</reference>
<dbReference type="AlphaFoldDB" id="A0A844DAS0"/>
<accession>A0A844DAS0</accession>
<proteinExistence type="predicted"/>